<feature type="region of interest" description="Disordered" evidence="1">
    <location>
        <begin position="1"/>
        <end position="40"/>
    </location>
</feature>
<feature type="compositionally biased region" description="Basic residues" evidence="1">
    <location>
        <begin position="19"/>
        <end position="28"/>
    </location>
</feature>
<evidence type="ECO:0000313" key="2">
    <source>
        <dbReference type="EMBL" id="GGX28515.1"/>
    </source>
</evidence>
<evidence type="ECO:0000313" key="3">
    <source>
        <dbReference type="Proteomes" id="UP000653343"/>
    </source>
</evidence>
<organism evidence="2 3">
    <name type="scientific">Undibacterium squillarum</name>
    <dbReference type="NCBI Taxonomy" id="1131567"/>
    <lineage>
        <taxon>Bacteria</taxon>
        <taxon>Pseudomonadati</taxon>
        <taxon>Pseudomonadota</taxon>
        <taxon>Betaproteobacteria</taxon>
        <taxon>Burkholderiales</taxon>
        <taxon>Oxalobacteraceae</taxon>
        <taxon>Undibacterium</taxon>
    </lineage>
</organism>
<feature type="compositionally biased region" description="Basic and acidic residues" evidence="1">
    <location>
        <begin position="1"/>
        <end position="11"/>
    </location>
</feature>
<protein>
    <submittedName>
        <fullName evidence="2">Uncharacterized protein</fullName>
    </submittedName>
</protein>
<evidence type="ECO:0000256" key="1">
    <source>
        <dbReference type="SAM" id="MobiDB-lite"/>
    </source>
</evidence>
<comment type="caution">
    <text evidence="2">The sequence shown here is derived from an EMBL/GenBank/DDBJ whole genome shotgun (WGS) entry which is preliminary data.</text>
</comment>
<dbReference type="EMBL" id="BMYU01000001">
    <property type="protein sequence ID" value="GGX28515.1"/>
    <property type="molecule type" value="Genomic_DNA"/>
</dbReference>
<keyword evidence="3" id="KW-1185">Reference proteome</keyword>
<name>A0ABQ2XQV0_9BURK</name>
<proteinExistence type="predicted"/>
<sequence>MFVPDDRKILKSTEAGGSRKAHKLRNSKNPKPESFAANAAKSSAIQQQACSDLKFSATID</sequence>
<dbReference type="Proteomes" id="UP000653343">
    <property type="component" value="Unassembled WGS sequence"/>
</dbReference>
<reference evidence="3" key="1">
    <citation type="journal article" date="2019" name="Int. J. Syst. Evol. Microbiol.">
        <title>The Global Catalogue of Microorganisms (GCM) 10K type strain sequencing project: providing services to taxonomists for standard genome sequencing and annotation.</title>
        <authorList>
            <consortium name="The Broad Institute Genomics Platform"/>
            <consortium name="The Broad Institute Genome Sequencing Center for Infectious Disease"/>
            <person name="Wu L."/>
            <person name="Ma J."/>
        </authorList>
    </citation>
    <scope>NUCLEOTIDE SEQUENCE [LARGE SCALE GENOMIC DNA]</scope>
    <source>
        <strain evidence="3">KCTC 23917</strain>
    </source>
</reference>
<gene>
    <name evidence="2" type="ORF">GCM10010946_01620</name>
</gene>
<accession>A0ABQ2XQV0</accession>